<name>A0ABD2V838_9SOLN</name>
<comment type="caution">
    <text evidence="1">The sequence shown here is derived from an EMBL/GenBank/DDBJ whole genome shotgun (WGS) entry which is preliminary data.</text>
</comment>
<dbReference type="AlphaFoldDB" id="A0ABD2V838"/>
<sequence>MAYLSGILQRPIVAASAVAIASVSTDLHEKFWPSKSLHNNSQEKEKITPWVSHISLSKLPHFLSYLTTILISLPILNNTTFTSLSTLLFLLLLCCSTLINQQHCPTLLIPSHIYIHLLLHLPRCCIHVTYLSQMHHRILIIHH</sequence>
<evidence type="ECO:0000313" key="1">
    <source>
        <dbReference type="EMBL" id="KAL3375843.1"/>
    </source>
</evidence>
<accession>A0ABD2V838</accession>
<evidence type="ECO:0000313" key="2">
    <source>
        <dbReference type="Proteomes" id="UP001627284"/>
    </source>
</evidence>
<organism evidence="1 2">
    <name type="scientific">Solanum stoloniferum</name>
    <dbReference type="NCBI Taxonomy" id="62892"/>
    <lineage>
        <taxon>Eukaryota</taxon>
        <taxon>Viridiplantae</taxon>
        <taxon>Streptophyta</taxon>
        <taxon>Embryophyta</taxon>
        <taxon>Tracheophyta</taxon>
        <taxon>Spermatophyta</taxon>
        <taxon>Magnoliopsida</taxon>
        <taxon>eudicotyledons</taxon>
        <taxon>Gunneridae</taxon>
        <taxon>Pentapetalae</taxon>
        <taxon>asterids</taxon>
        <taxon>lamiids</taxon>
        <taxon>Solanales</taxon>
        <taxon>Solanaceae</taxon>
        <taxon>Solanoideae</taxon>
        <taxon>Solaneae</taxon>
        <taxon>Solanum</taxon>
    </lineage>
</organism>
<protein>
    <submittedName>
        <fullName evidence="1">Uncharacterized protein</fullName>
    </submittedName>
</protein>
<dbReference type="EMBL" id="JBJKTR010000002">
    <property type="protein sequence ID" value="KAL3375843.1"/>
    <property type="molecule type" value="Genomic_DNA"/>
</dbReference>
<gene>
    <name evidence="1" type="ORF">AABB24_002683</name>
</gene>
<dbReference type="Proteomes" id="UP001627284">
    <property type="component" value="Unassembled WGS sequence"/>
</dbReference>
<keyword evidence="2" id="KW-1185">Reference proteome</keyword>
<proteinExistence type="predicted"/>
<reference evidence="1 2" key="1">
    <citation type="submission" date="2024-05" db="EMBL/GenBank/DDBJ databases">
        <title>De novo assembly of an allotetraploid wild potato.</title>
        <authorList>
            <person name="Hosaka A.J."/>
        </authorList>
    </citation>
    <scope>NUCLEOTIDE SEQUENCE [LARGE SCALE GENOMIC DNA]</scope>
    <source>
        <tissue evidence="1">Young leaves</tissue>
    </source>
</reference>